<name>A0A6G1JIP2_9PLEO</name>
<gene>
    <name evidence="2" type="ORF">K458DRAFT_103290</name>
</gene>
<dbReference type="EMBL" id="MU005571">
    <property type="protein sequence ID" value="KAF2690437.1"/>
    <property type="molecule type" value="Genomic_DNA"/>
</dbReference>
<sequence>MRNWTRSSISSHRKQITHLSPYKHPQRSSCRTTIWGPNPHAMSPSKPTTSPIRVPDRSTRSSPGLRWTYHAHESIGRIKAPAYSTSDYRDDGFRLPDQLSSLSPTFGPRRGIVPVGTVERRRSGVLFNHSCPSGTPEGTEDKVGPSGYFGDTAADVNIPRPARRSRDTVRRVLWEAARVKIEWNFNDWVDRLGAAAGKEGIEETWRQVVKLLNDTLAFSTSKT</sequence>
<evidence type="ECO:0000313" key="2">
    <source>
        <dbReference type="EMBL" id="KAF2690437.1"/>
    </source>
</evidence>
<dbReference type="OrthoDB" id="3764847at2759"/>
<keyword evidence="3" id="KW-1185">Reference proteome</keyword>
<evidence type="ECO:0000256" key="1">
    <source>
        <dbReference type="SAM" id="MobiDB-lite"/>
    </source>
</evidence>
<feature type="region of interest" description="Disordered" evidence="1">
    <location>
        <begin position="1"/>
        <end position="64"/>
    </location>
</feature>
<evidence type="ECO:0000313" key="3">
    <source>
        <dbReference type="Proteomes" id="UP000799291"/>
    </source>
</evidence>
<dbReference type="AlphaFoldDB" id="A0A6G1JIP2"/>
<protein>
    <submittedName>
        <fullName evidence="2">Uncharacterized protein</fullName>
    </submittedName>
</protein>
<reference evidence="2" key="1">
    <citation type="journal article" date="2020" name="Stud. Mycol.">
        <title>101 Dothideomycetes genomes: a test case for predicting lifestyles and emergence of pathogens.</title>
        <authorList>
            <person name="Haridas S."/>
            <person name="Albert R."/>
            <person name="Binder M."/>
            <person name="Bloem J."/>
            <person name="Labutti K."/>
            <person name="Salamov A."/>
            <person name="Andreopoulos B."/>
            <person name="Baker S."/>
            <person name="Barry K."/>
            <person name="Bills G."/>
            <person name="Bluhm B."/>
            <person name="Cannon C."/>
            <person name="Castanera R."/>
            <person name="Culley D."/>
            <person name="Daum C."/>
            <person name="Ezra D."/>
            <person name="Gonzalez J."/>
            <person name="Henrissat B."/>
            <person name="Kuo A."/>
            <person name="Liang C."/>
            <person name="Lipzen A."/>
            <person name="Lutzoni F."/>
            <person name="Magnuson J."/>
            <person name="Mondo S."/>
            <person name="Nolan M."/>
            <person name="Ohm R."/>
            <person name="Pangilinan J."/>
            <person name="Park H.-J."/>
            <person name="Ramirez L."/>
            <person name="Alfaro M."/>
            <person name="Sun H."/>
            <person name="Tritt A."/>
            <person name="Yoshinaga Y."/>
            <person name="Zwiers L.-H."/>
            <person name="Turgeon B."/>
            <person name="Goodwin S."/>
            <person name="Spatafora J."/>
            <person name="Crous P."/>
            <person name="Grigoriev I."/>
        </authorList>
    </citation>
    <scope>NUCLEOTIDE SEQUENCE</scope>
    <source>
        <strain evidence="2">CBS 122367</strain>
    </source>
</reference>
<organism evidence="2 3">
    <name type="scientific">Lentithecium fluviatile CBS 122367</name>
    <dbReference type="NCBI Taxonomy" id="1168545"/>
    <lineage>
        <taxon>Eukaryota</taxon>
        <taxon>Fungi</taxon>
        <taxon>Dikarya</taxon>
        <taxon>Ascomycota</taxon>
        <taxon>Pezizomycotina</taxon>
        <taxon>Dothideomycetes</taxon>
        <taxon>Pleosporomycetidae</taxon>
        <taxon>Pleosporales</taxon>
        <taxon>Massarineae</taxon>
        <taxon>Lentitheciaceae</taxon>
        <taxon>Lentithecium</taxon>
    </lineage>
</organism>
<accession>A0A6G1JIP2</accession>
<proteinExistence type="predicted"/>
<feature type="compositionally biased region" description="Polar residues" evidence="1">
    <location>
        <begin position="1"/>
        <end position="10"/>
    </location>
</feature>
<dbReference type="Proteomes" id="UP000799291">
    <property type="component" value="Unassembled WGS sequence"/>
</dbReference>